<comment type="caution">
    <text evidence="3">The sequence shown here is derived from an EMBL/GenBank/DDBJ whole genome shotgun (WGS) entry which is preliminary data.</text>
</comment>
<dbReference type="InterPro" id="IPR041465">
    <property type="entry name" value="SfsA_N"/>
</dbReference>
<evidence type="ECO:0000259" key="1">
    <source>
        <dbReference type="Pfam" id="PF03749"/>
    </source>
</evidence>
<reference evidence="3 4" key="1">
    <citation type="journal article" date="2013" name="Genome Announc.">
        <title>Draft Genome Sequence of Exiguobacterium pavilionensis Strain RW-2, with Wide Thermal, Salinity, and pH Tolerance, Isolated from Modern Freshwater Microbialites.</title>
        <authorList>
            <person name="White R.A.III."/>
            <person name="Grassa C.J."/>
            <person name="Suttle C.A."/>
        </authorList>
    </citation>
    <scope>NUCLEOTIDE SEQUENCE [LARGE SCALE GENOMIC DNA]</scope>
    <source>
        <strain evidence="3 4">RW-2</strain>
    </source>
</reference>
<accession>U1LEZ2</accession>
<evidence type="ECO:0008006" key="5">
    <source>
        <dbReference type="Google" id="ProtNLM"/>
    </source>
</evidence>
<feature type="domain" description="SfsA N-terminal OB" evidence="2">
    <location>
        <begin position="2"/>
        <end position="68"/>
    </location>
</feature>
<dbReference type="PANTHER" id="PTHR30545">
    <property type="entry name" value="SUGAR FERMENTATION STIMULATION PROTEIN A"/>
    <property type="match status" value="1"/>
</dbReference>
<dbReference type="Pfam" id="PF03749">
    <property type="entry name" value="SfsA"/>
    <property type="match status" value="1"/>
</dbReference>
<keyword evidence="4" id="KW-1185">Reference proteome</keyword>
<evidence type="ECO:0000313" key="4">
    <source>
        <dbReference type="Proteomes" id="UP000016464"/>
    </source>
</evidence>
<sequence length="227" mass="25922">MKRRNRFVMDVLIGDTVVACHCPVTGRIGDLVFDGVPCLISTTNDPRRNTAFTVEAISIDTDRQWIGIHQGRANDFVAYCLNTDALPVFPYSKHVEREQVIGTSRLDFKVDGVYMEVKAPLTELFVTPLPRFERRAVTRPIETDRLIRHLETLIATLPATKRAVLLYVFLYDAPVFTGNPNRKQDARIRQLIRDAITNGLEIWQVNGELSREGIRLIRCVETTNHFK</sequence>
<dbReference type="AlphaFoldDB" id="U1LEZ2"/>
<dbReference type="PANTHER" id="PTHR30545:SF2">
    <property type="entry name" value="SUGAR FERMENTATION STIMULATION PROTEIN A"/>
    <property type="match status" value="1"/>
</dbReference>
<evidence type="ECO:0000313" key="3">
    <source>
        <dbReference type="EMBL" id="ERG65853.1"/>
    </source>
</evidence>
<proteinExistence type="predicted"/>
<organism evidence="3 4">
    <name type="scientific">Exiguobacterium chiriqhucha RW-2</name>
    <dbReference type="NCBI Taxonomy" id="1345023"/>
    <lineage>
        <taxon>Bacteria</taxon>
        <taxon>Bacillati</taxon>
        <taxon>Bacillota</taxon>
        <taxon>Bacilli</taxon>
        <taxon>Bacillales</taxon>
        <taxon>Bacillales Family XII. Incertae Sedis</taxon>
        <taxon>Exiguobacterium</taxon>
    </lineage>
</organism>
<dbReference type="Gene3D" id="2.40.50.580">
    <property type="match status" value="1"/>
</dbReference>
<dbReference type="EMBL" id="ATCL01000022">
    <property type="protein sequence ID" value="ERG65853.1"/>
    <property type="molecule type" value="Genomic_DNA"/>
</dbReference>
<dbReference type="STRING" id="1385984.GCA_000702565_02834"/>
<dbReference type="eggNOG" id="COG1489">
    <property type="taxonomic scope" value="Bacteria"/>
</dbReference>
<gene>
    <name evidence="3" type="ORF">M467_01095</name>
</gene>
<feature type="domain" description="Sugar fermentation stimulation protein C-terminal" evidence="1">
    <location>
        <begin position="73"/>
        <end position="212"/>
    </location>
</feature>
<evidence type="ECO:0000259" key="2">
    <source>
        <dbReference type="Pfam" id="PF17746"/>
    </source>
</evidence>
<dbReference type="Pfam" id="PF17746">
    <property type="entry name" value="SfsA_N"/>
    <property type="match status" value="1"/>
</dbReference>
<dbReference type="InterPro" id="IPR005224">
    <property type="entry name" value="SfsA"/>
</dbReference>
<name>U1LEZ2_9BACL</name>
<dbReference type="InterPro" id="IPR040452">
    <property type="entry name" value="SfsA_C"/>
</dbReference>
<protein>
    <recommendedName>
        <fullName evidence="5">DNA/RNA nuclease SfsA</fullName>
    </recommendedName>
</protein>
<dbReference type="Proteomes" id="UP000016464">
    <property type="component" value="Unassembled WGS sequence"/>
</dbReference>
<dbReference type="PATRIC" id="fig|1345023.5.peg.2882"/>
<dbReference type="Gene3D" id="3.40.1350.60">
    <property type="match status" value="1"/>
</dbReference>
<dbReference type="GO" id="GO:0003677">
    <property type="term" value="F:DNA binding"/>
    <property type="evidence" value="ECO:0007669"/>
    <property type="project" value="InterPro"/>
</dbReference>